<protein>
    <recommendedName>
        <fullName evidence="4">MSHA biogenesis protein MshJ</fullName>
    </recommendedName>
</protein>
<gene>
    <name evidence="2" type="ORF">K6Y31_14555</name>
</gene>
<dbReference type="Proteomes" id="UP001201273">
    <property type="component" value="Unassembled WGS sequence"/>
</dbReference>
<evidence type="ECO:0000313" key="2">
    <source>
        <dbReference type="EMBL" id="MCE2596031.1"/>
    </source>
</evidence>
<comment type="caution">
    <text evidence="2">The sequence shown here is derived from an EMBL/GenBank/DDBJ whole genome shotgun (WGS) entry which is preliminary data.</text>
</comment>
<reference evidence="2 3" key="1">
    <citation type="journal article" date="2022" name="Environ. Microbiol. Rep.">
        <title>Eco-phylogenetic analyses reveal divergent evolution of vitamin B12 metabolism in the marine bacterial family 'Psychromonadaceae'.</title>
        <authorList>
            <person name="Jin X."/>
            <person name="Yang Y."/>
            <person name="Cao H."/>
            <person name="Gao B."/>
            <person name="Zhao Z."/>
        </authorList>
    </citation>
    <scope>NUCLEOTIDE SEQUENCE [LARGE SCALE GENOMIC DNA]</scope>
    <source>
        <strain evidence="2 3">MKS20</strain>
    </source>
</reference>
<evidence type="ECO:0000256" key="1">
    <source>
        <dbReference type="SAM" id="Phobius"/>
    </source>
</evidence>
<proteinExistence type="predicted"/>
<evidence type="ECO:0008006" key="4">
    <source>
        <dbReference type="Google" id="ProtNLM"/>
    </source>
</evidence>
<sequence>MSFGTQWAQLKDKVLGLSMRERLMIFIAGIVILVFPCYTYWLDPIYQSSSSNEKLHQQNQQQIGLVRGEVEVANILLARDPDGPAKKELQILKQAVAELDKQLTAGTLDLISAQKMAQLLEQLLSSSQKLTLVKAESVAPVPLLPTDGEFSQEINLFRHGLTLTFDGGFFAIKDFLTALEQLPDKFYWQSLHYQVEQHPNAQVILKIYTLSTNKDFIRG</sequence>
<keyword evidence="1" id="KW-0812">Transmembrane</keyword>
<evidence type="ECO:0000313" key="3">
    <source>
        <dbReference type="Proteomes" id="UP001201273"/>
    </source>
</evidence>
<accession>A0ABS8WE63</accession>
<keyword evidence="3" id="KW-1185">Reference proteome</keyword>
<keyword evidence="1" id="KW-1133">Transmembrane helix</keyword>
<organism evidence="2 3">
    <name type="scientific">Motilimonas cestriensis</name>
    <dbReference type="NCBI Taxonomy" id="2742685"/>
    <lineage>
        <taxon>Bacteria</taxon>
        <taxon>Pseudomonadati</taxon>
        <taxon>Pseudomonadota</taxon>
        <taxon>Gammaproteobacteria</taxon>
        <taxon>Alteromonadales</taxon>
        <taxon>Alteromonadales genera incertae sedis</taxon>
        <taxon>Motilimonas</taxon>
    </lineage>
</organism>
<name>A0ABS8WE63_9GAMM</name>
<dbReference type="RefSeq" id="WP_233053694.1">
    <property type="nucleotide sequence ID" value="NZ_JAIMJA010000015.1"/>
</dbReference>
<keyword evidence="1" id="KW-0472">Membrane</keyword>
<feature type="transmembrane region" description="Helical" evidence="1">
    <location>
        <begin position="23"/>
        <end position="42"/>
    </location>
</feature>
<dbReference type="EMBL" id="JAIMJA010000015">
    <property type="protein sequence ID" value="MCE2596031.1"/>
    <property type="molecule type" value="Genomic_DNA"/>
</dbReference>